<feature type="compositionally biased region" description="Basic and acidic residues" evidence="1">
    <location>
        <begin position="123"/>
        <end position="138"/>
    </location>
</feature>
<evidence type="ECO:0000256" key="1">
    <source>
        <dbReference type="SAM" id="MobiDB-lite"/>
    </source>
</evidence>
<feature type="region of interest" description="Disordered" evidence="1">
    <location>
        <begin position="119"/>
        <end position="141"/>
    </location>
</feature>
<protein>
    <submittedName>
        <fullName evidence="3">Uncharacterized protein LOC34620331</fullName>
    </submittedName>
</protein>
<keyword evidence="2" id="KW-1185">Reference proteome</keyword>
<evidence type="ECO:0000313" key="2">
    <source>
        <dbReference type="Proteomes" id="UP000515125"/>
    </source>
</evidence>
<dbReference type="OrthoDB" id="354740at2759"/>
<organism evidence="2 3">
    <name type="scientific">Cyclospora cayetanensis</name>
    <dbReference type="NCBI Taxonomy" id="88456"/>
    <lineage>
        <taxon>Eukaryota</taxon>
        <taxon>Sar</taxon>
        <taxon>Alveolata</taxon>
        <taxon>Apicomplexa</taxon>
        <taxon>Conoidasida</taxon>
        <taxon>Coccidia</taxon>
        <taxon>Eucoccidiorida</taxon>
        <taxon>Eimeriorina</taxon>
        <taxon>Eimeriidae</taxon>
        <taxon>Cyclospora</taxon>
    </lineage>
</organism>
<dbReference type="RefSeq" id="XP_026189988.1">
    <property type="nucleotide sequence ID" value="XM_026334203.1"/>
</dbReference>
<reference evidence="3" key="1">
    <citation type="submission" date="2025-08" db="UniProtKB">
        <authorList>
            <consortium name="RefSeq"/>
        </authorList>
    </citation>
    <scope>IDENTIFICATION</scope>
</reference>
<dbReference type="AlphaFoldDB" id="A0A6P6RQF4"/>
<dbReference type="GeneID" id="34620331"/>
<dbReference type="Proteomes" id="UP000515125">
    <property type="component" value="Unplaced"/>
</dbReference>
<feature type="region of interest" description="Disordered" evidence="1">
    <location>
        <begin position="1"/>
        <end position="20"/>
    </location>
</feature>
<name>A0A6P6RQF4_9EIME</name>
<sequence>MAAGVQSPRHGHAAPLYTGLSDPRFDKVPPNCVPPSFEGEVSNDTRRALCVVAPCCPKIFGRLSGASPVGSALCSPRESTATAAQESLDAEAPKARDGSSKAYSVGAWLETHQPLLRGRRSRKLENARKGEKRTEKQPWEQLFLIEEEKSEAGQPPPAGSLQQQQRRLTFTQFCAATQALPFLWPTTANTGQAPLGIRVVPGVMDWEQFLFFLNASPQNGLLGAVD</sequence>
<accession>A0A6P6RQF4</accession>
<evidence type="ECO:0000313" key="3">
    <source>
        <dbReference type="RefSeq" id="XP_026189988.1"/>
    </source>
</evidence>
<proteinExistence type="predicted"/>
<gene>
    <name evidence="3" type="primary">LOC34620331</name>
</gene>